<dbReference type="Pfam" id="PF00550">
    <property type="entry name" value="PP-binding"/>
    <property type="match status" value="2"/>
</dbReference>
<keyword evidence="2" id="KW-0596">Phosphopantetheine</keyword>
<dbReference type="GO" id="GO:0003824">
    <property type="term" value="F:catalytic activity"/>
    <property type="evidence" value="ECO:0007669"/>
    <property type="project" value="InterPro"/>
</dbReference>
<keyword evidence="3" id="KW-0597">Phosphoprotein</keyword>
<dbReference type="NCBIfam" id="TIGR01733">
    <property type="entry name" value="AA-adenyl-dom"/>
    <property type="match status" value="2"/>
</dbReference>
<keyword evidence="6" id="KW-1185">Reference proteome</keyword>
<evidence type="ECO:0000256" key="3">
    <source>
        <dbReference type="ARBA" id="ARBA00022553"/>
    </source>
</evidence>
<dbReference type="InterPro" id="IPR025110">
    <property type="entry name" value="AMP-bd_C"/>
</dbReference>
<dbReference type="Pfam" id="PF00501">
    <property type="entry name" value="AMP-binding"/>
    <property type="match status" value="2"/>
</dbReference>
<dbReference type="OrthoDB" id="599826at2"/>
<dbReference type="RefSeq" id="WP_146151405.1">
    <property type="nucleotide sequence ID" value="NZ_PYAW01000014.1"/>
</dbReference>
<dbReference type="FunFam" id="1.10.1200.10:FF:000005">
    <property type="entry name" value="Nonribosomal peptide synthetase 1"/>
    <property type="match status" value="2"/>
</dbReference>
<reference evidence="5 6" key="1">
    <citation type="submission" date="2018-03" db="EMBL/GenBank/DDBJ databases">
        <title>Genomic Encyclopedia of Archaeal and Bacterial Type Strains, Phase II (KMG-II): from individual species to whole genera.</title>
        <authorList>
            <person name="Goeker M."/>
        </authorList>
    </citation>
    <scope>NUCLEOTIDE SEQUENCE [LARGE SCALE GENOMIC DNA]</scope>
    <source>
        <strain evidence="5 6">DSM 24859</strain>
    </source>
</reference>
<dbReference type="SUPFAM" id="SSF56801">
    <property type="entry name" value="Acetyl-CoA synthetase-like"/>
    <property type="match status" value="3"/>
</dbReference>
<dbReference type="InterPro" id="IPR045851">
    <property type="entry name" value="AMP-bd_C_sf"/>
</dbReference>
<evidence type="ECO:0000256" key="2">
    <source>
        <dbReference type="ARBA" id="ARBA00022450"/>
    </source>
</evidence>
<proteinExistence type="predicted"/>
<dbReference type="InterPro" id="IPR000873">
    <property type="entry name" value="AMP-dep_synth/lig_dom"/>
</dbReference>
<dbReference type="InterPro" id="IPR009081">
    <property type="entry name" value="PP-bd_ACP"/>
</dbReference>
<feature type="domain" description="Carrier" evidence="4">
    <location>
        <begin position="2127"/>
        <end position="2202"/>
    </location>
</feature>
<dbReference type="PROSITE" id="PS00012">
    <property type="entry name" value="PHOSPHOPANTETHEINE"/>
    <property type="match status" value="2"/>
</dbReference>
<dbReference type="FunFam" id="3.40.50.980:FF:000001">
    <property type="entry name" value="Non-ribosomal peptide synthetase"/>
    <property type="match status" value="2"/>
</dbReference>
<evidence type="ECO:0000313" key="5">
    <source>
        <dbReference type="EMBL" id="PSL42361.1"/>
    </source>
</evidence>
<dbReference type="GO" id="GO:0043041">
    <property type="term" value="P:amino acid activation for nonribosomal peptide biosynthetic process"/>
    <property type="evidence" value="ECO:0007669"/>
    <property type="project" value="TreeGrafter"/>
</dbReference>
<dbReference type="InterPro" id="IPR036736">
    <property type="entry name" value="ACP-like_sf"/>
</dbReference>
<dbReference type="Gene3D" id="1.10.1200.10">
    <property type="entry name" value="ACP-like"/>
    <property type="match status" value="1"/>
</dbReference>
<feature type="domain" description="Carrier" evidence="4">
    <location>
        <begin position="1044"/>
        <end position="1119"/>
    </location>
</feature>
<dbReference type="InterPro" id="IPR001242">
    <property type="entry name" value="Condensation_dom"/>
</dbReference>
<dbReference type="PANTHER" id="PTHR45527:SF1">
    <property type="entry name" value="FATTY ACID SYNTHASE"/>
    <property type="match status" value="1"/>
</dbReference>
<dbReference type="InterPro" id="IPR006162">
    <property type="entry name" value="Ppantetheine_attach_site"/>
</dbReference>
<dbReference type="Gene3D" id="3.40.50.980">
    <property type="match status" value="4"/>
</dbReference>
<dbReference type="InterPro" id="IPR020845">
    <property type="entry name" value="AMP-binding_CS"/>
</dbReference>
<comment type="caution">
    <text evidence="5">The sequence shown here is derived from an EMBL/GenBank/DDBJ whole genome shotgun (WGS) entry which is preliminary data.</text>
</comment>
<evidence type="ECO:0000259" key="4">
    <source>
        <dbReference type="PROSITE" id="PS50075"/>
    </source>
</evidence>
<dbReference type="Gene3D" id="3.30.300.30">
    <property type="match status" value="2"/>
</dbReference>
<evidence type="ECO:0000313" key="6">
    <source>
        <dbReference type="Proteomes" id="UP000240971"/>
    </source>
</evidence>
<dbReference type="GO" id="GO:0005737">
    <property type="term" value="C:cytoplasm"/>
    <property type="evidence" value="ECO:0007669"/>
    <property type="project" value="TreeGrafter"/>
</dbReference>
<dbReference type="InterPro" id="IPR020806">
    <property type="entry name" value="PKS_PP-bd"/>
</dbReference>
<dbReference type="Gene3D" id="3.30.559.30">
    <property type="entry name" value="Nonribosomal peptide synthetase, condensation domain"/>
    <property type="match status" value="3"/>
</dbReference>
<dbReference type="SUPFAM" id="SSF47336">
    <property type="entry name" value="ACP-like"/>
    <property type="match status" value="2"/>
</dbReference>
<dbReference type="SMART" id="SM00823">
    <property type="entry name" value="PKS_PP"/>
    <property type="match status" value="2"/>
</dbReference>
<dbReference type="Gene3D" id="3.30.559.10">
    <property type="entry name" value="Chloramphenicol acetyltransferase-like domain"/>
    <property type="match status" value="3"/>
</dbReference>
<dbReference type="Gene3D" id="2.30.38.10">
    <property type="entry name" value="Luciferase, Domain 3"/>
    <property type="match status" value="2"/>
</dbReference>
<dbReference type="FunFam" id="2.30.38.10:FF:000001">
    <property type="entry name" value="Non-ribosomal peptide synthetase PvdI"/>
    <property type="match status" value="2"/>
</dbReference>
<name>A0A2P8H835_CHINA</name>
<dbReference type="InterPro" id="IPR023213">
    <property type="entry name" value="CAT-like_dom_sf"/>
</dbReference>
<dbReference type="CDD" id="cd19531">
    <property type="entry name" value="LCL_NRPS-like"/>
    <property type="match status" value="2"/>
</dbReference>
<protein>
    <submittedName>
        <fullName evidence="5">Amino acid adenylation domain-containing protein</fullName>
    </submittedName>
</protein>
<feature type="non-terminal residue" evidence="5">
    <location>
        <position position="2714"/>
    </location>
</feature>
<dbReference type="Proteomes" id="UP000240971">
    <property type="component" value="Unassembled WGS sequence"/>
</dbReference>
<dbReference type="PANTHER" id="PTHR45527">
    <property type="entry name" value="NONRIBOSOMAL PEPTIDE SYNTHETASE"/>
    <property type="match status" value="1"/>
</dbReference>
<dbReference type="InterPro" id="IPR010071">
    <property type="entry name" value="AA_adenyl_dom"/>
</dbReference>
<dbReference type="FunFam" id="3.40.50.12780:FF:000012">
    <property type="entry name" value="Non-ribosomal peptide synthetase"/>
    <property type="match status" value="1"/>
</dbReference>
<sequence length="2714" mass="304459">MSDFKVIDIIALLEQASENGIKISAVGDELILEVNKEQDIDSLLLAEIKNNKQYLIEYLNKSRKVEPGQTVNSRINAFHRDASAHIPLSYSQERLWFIDQLEGSVQYHLPTVLRLKGSLNRGVLATSLQTIVNRHEILRTVIVQQEGQAYQRVLDENKWKLTLVDEQVYKKDSIVLHAYIQSLIAAPFNLLADHMIRAHLIILEEEEHILVVTQHHIASDGWSVSIIVKELIALYKAGIEGGYVQLDQLDIQYADYAIWQREYLSGTISDEKLAYWKRKLEGVTTLQLPVDYPRPPVQSTRGAITRVHLDNRLLEQLRELSHKQEATLFMTLLATFKVLLYRYSGQEDICVGSPIAGRTRTEMESLIGFFVNTLVLRDNLANDPSFISLLQQVKQTTLDAYDHQELPFEKIVDAVIEDRDVSRSPLFQTAFVLQNLPAIPDIRLGGVQLLQEEHVHNTARCDLTFTVDETGNGLTVRAEYCIDLFKTDTVNRMLHHYTQLLESVVKEPAARIGSLQMLSAAEEQELLISFNDTAVNYLSVADNTIVAQFTARVAQMEDAIAIVSGDTSLTYGELDEYSNQVANYLLSKGVKAETMIPVCMERSLEMIISIMGILKAGCAYVPVDPDYPAERIDYILTDTGAGMIISSNYCKPRLEATGKTIDILIPDHHFRITGNYSQAALKTTVTPAHLAYVIYTSGSTGQPKGVMIEHGGLVNLALSQADVFRLKPGMRTLQFASFGFDASCSEIFVTLLSGGILVLPRKEELLLAESFTALLNRDMIDLVTLPPSYLHVVKNALGPVKTIVSAGEALNKEDGKFIQAQGIRLINAYGPTENTVCTSLTDQPVIEDNVVVIGKPMANVQVYILDAANGLCAVGVGGEICIAGAGLARGYLNKPELTAEKFIPNPFDNTPGARLYRTGDVGRWLPDGNIEYLGRLDDQVKIHGYRIELGEIGHVLQQSEQVNQVVVTAKGEGVQKRLVAYIVPNGRFDPDSIMDFGKKHLPEYMLPALFVEMESMPLTPSGKVDRKALPDPDIHRGQQGIYTAPRNKTEQTITGIFEEVLSIQGIGIHDDFFKLGGDSILVITLVSRIRRVFGQDIKLFDVYSAPTIAQIATLCDSDSLPENKVDDLQAVRDEISLLKNNILHRLPDIALIEDLYPMTDIQSGMMYASLINPEKGIYHDQMGHLLSKDLDIPVLEKALSLMAKKHAILRTVFNLELHTEGLQIVYKELPVKTDYIDLSHISNTDVKKHIELYLKKERAIPFKVGEPMWRTTFFNLQNNTVFLFQCHHAIIDGWSDASFNTELNNLYLLLKAQPHLNILPPLKCTYKDYVIENITEKKNVENRHFWENELREYKRLNIFSEIPDNKRLIRTYDSAYLDELKRRTGEDNISLKGLFFGAFLYVLSMLTNEDEVTIGLVSNSRPLKEDGEKVLGCFLNTIPFRFRSGDPGLTWKKYFEQIENKLIALKERDKVSLFEISRITGEPYSGTNPFFDVMFNFVNFHVYNKLEDGLTGFENEELQGVLSYGSANTDLGCDVSITGNTLQFNYSLKKQLKCGKALQELHNYVDAVISAYLYHYHQPVNNNSILPAEELQQLLGTFNDTATNCPSLEGKTFIHLFAEQVITTPDAVAVVFEEMQLTYRELDEYSNQLAHYLYDKGIQRDVLVPVCIEQSTDMLIAILAILKAGGAYVPVDPEFPLERIRYILADTKSDIVISSSNCAPLLPADAVAAVIVPEAAEDAIRKYPAIALPVAPSPCDLAYVMYTSGSTGKPKGVMIEHGNLMNYLLNSKTKYNSNDYTFSGSFIHLSYTFDASLTAMFMPLLAGKSIVMGKKRPEEIFDPALLWKFAPYDFIKLTPAHMPFLEAAMNHFPDACLTKTLVLGGEALQQSHFQYLLNKKPGIDIINEYGPTEGTVGCSTYWLNTGDSPEEQVTNISIGQPIDNLRLYIVNTNIEILPVGVAGEICIAGAGLARGYLNQPDLTAKKFITNPFGNQVDEKMYRTGDAGRWLPDGTIEYVGRLDNQVKVRGYRIELGEIESVLQQCELVNQAVVLVKGDNYSGNSRLIAYIVPEGDFDKAGILSWLKDKLPIYMMPAQLVALDKLPLTINGKIDKQSLPEANDGKLLVNEYVASRTEVEHILTDTWQKLLGLGRVGIYDNFFELGGHSLLAMRLVVALRQVLQVEISIKVLFLYPTIAALGQYLESHNKGLLLPAIEAGPRPEHIPLSYSQERLWFIDQLGGSAQYHLPAVLRLKGDLDTAALAYALQTIVNRHEILRTVITQKSGVAYQQILEKDKWELVITDHRIYRESEDELQAYTQAQISLPFNLLADHMLRANLIALDKEEHILVVTMHHIASDAWSTGIIVRELVELYEAFTKDRPVHLPLFNVQYADYAIWQRTYLSGAVLDEKLRYWKDKLEGVSTLQLPTDYLRPAIQHMGGSQFSFTLDRALSDQLQKLSQQQEVTLFMTMLAVFKVLLYRYSNQTDVCVGISAAARQQEEVEGLIGFFVNTLALRSDLSNNPSFLSLLEQVKWTTLGAYEHQDVPFEKVVEAVVKDRDMSRNPLFQVMFVMQHAPDTPVLRLGNIVLSGEKIEHNTAKFDISFFVVREEKGLQVSITYRNQLFKEATITQLGNHYGQLLRAIVNNPAQAVGALPMLTSEEEQKLLTLFDNKVGARLPDTDHTIIDLFTSQAAQTPNAIALVFEDSVLTYGELDERSSQL</sequence>
<evidence type="ECO:0000256" key="1">
    <source>
        <dbReference type="ARBA" id="ARBA00001957"/>
    </source>
</evidence>
<dbReference type="InterPro" id="IPR042099">
    <property type="entry name" value="ANL_N_sf"/>
</dbReference>
<dbReference type="Pfam" id="PF00668">
    <property type="entry name" value="Condensation"/>
    <property type="match status" value="3"/>
</dbReference>
<dbReference type="GO" id="GO:0044550">
    <property type="term" value="P:secondary metabolite biosynthetic process"/>
    <property type="evidence" value="ECO:0007669"/>
    <property type="project" value="TreeGrafter"/>
</dbReference>
<dbReference type="PROSITE" id="PS00455">
    <property type="entry name" value="AMP_BINDING"/>
    <property type="match status" value="2"/>
</dbReference>
<dbReference type="Gene3D" id="3.40.50.1820">
    <property type="entry name" value="alpha/beta hydrolase"/>
    <property type="match status" value="1"/>
</dbReference>
<dbReference type="EMBL" id="PYAW01000014">
    <property type="protein sequence ID" value="PSL42361.1"/>
    <property type="molecule type" value="Genomic_DNA"/>
</dbReference>
<dbReference type="InterPro" id="IPR029058">
    <property type="entry name" value="AB_hydrolase_fold"/>
</dbReference>
<dbReference type="PROSITE" id="PS50075">
    <property type="entry name" value="CARRIER"/>
    <property type="match status" value="2"/>
</dbReference>
<dbReference type="Gene3D" id="3.40.50.12780">
    <property type="entry name" value="N-terminal domain of ligase-like"/>
    <property type="match status" value="1"/>
</dbReference>
<dbReference type="SUPFAM" id="SSF52777">
    <property type="entry name" value="CoA-dependent acyltransferases"/>
    <property type="match status" value="6"/>
</dbReference>
<gene>
    <name evidence="5" type="ORF">CLV51_1142</name>
</gene>
<comment type="cofactor">
    <cofactor evidence="1">
        <name>pantetheine 4'-phosphate</name>
        <dbReference type="ChEBI" id="CHEBI:47942"/>
    </cofactor>
</comment>
<dbReference type="CDD" id="cd05930">
    <property type="entry name" value="A_NRPS"/>
    <property type="match status" value="2"/>
</dbReference>
<accession>A0A2P8H835</accession>
<dbReference type="Pfam" id="PF13193">
    <property type="entry name" value="AMP-binding_C"/>
    <property type="match status" value="2"/>
</dbReference>
<dbReference type="NCBIfam" id="NF003417">
    <property type="entry name" value="PRK04813.1"/>
    <property type="match status" value="3"/>
</dbReference>
<dbReference type="GO" id="GO:0031177">
    <property type="term" value="F:phosphopantetheine binding"/>
    <property type="evidence" value="ECO:0007669"/>
    <property type="project" value="InterPro"/>
</dbReference>
<organism evidence="5 6">
    <name type="scientific">Chitinophaga niastensis</name>
    <dbReference type="NCBI Taxonomy" id="536980"/>
    <lineage>
        <taxon>Bacteria</taxon>
        <taxon>Pseudomonadati</taxon>
        <taxon>Bacteroidota</taxon>
        <taxon>Chitinophagia</taxon>
        <taxon>Chitinophagales</taxon>
        <taxon>Chitinophagaceae</taxon>
        <taxon>Chitinophaga</taxon>
    </lineage>
</organism>